<evidence type="ECO:0000256" key="2">
    <source>
        <dbReference type="ARBA" id="ARBA00008276"/>
    </source>
</evidence>
<organism evidence="14 15">
    <name type="scientific">Proteiniclasticum aestuarii</name>
    <dbReference type="NCBI Taxonomy" id="2817862"/>
    <lineage>
        <taxon>Bacteria</taxon>
        <taxon>Bacillati</taxon>
        <taxon>Bacillota</taxon>
        <taxon>Clostridia</taxon>
        <taxon>Eubacteriales</taxon>
        <taxon>Clostridiaceae</taxon>
        <taxon>Proteiniclasticum</taxon>
    </lineage>
</organism>
<dbReference type="GO" id="GO:0008841">
    <property type="term" value="F:dihydrofolate synthase activity"/>
    <property type="evidence" value="ECO:0007669"/>
    <property type="project" value="TreeGrafter"/>
</dbReference>
<dbReference type="SUPFAM" id="SSF53623">
    <property type="entry name" value="MurD-like peptide ligases, catalytic domain"/>
    <property type="match status" value="1"/>
</dbReference>
<evidence type="ECO:0000256" key="10">
    <source>
        <dbReference type="ARBA" id="ARBA00047493"/>
    </source>
</evidence>
<evidence type="ECO:0000256" key="11">
    <source>
        <dbReference type="PIRNR" id="PIRNR001563"/>
    </source>
</evidence>
<name>A0A939HEL0_9CLOT</name>
<dbReference type="PROSITE" id="PS01011">
    <property type="entry name" value="FOLYLPOLYGLU_SYNT_1"/>
    <property type="match status" value="1"/>
</dbReference>
<evidence type="ECO:0000259" key="12">
    <source>
        <dbReference type="Pfam" id="PF02875"/>
    </source>
</evidence>
<comment type="catalytic activity">
    <reaction evidence="10">
        <text>(6S)-5,6,7,8-tetrahydrofolyl-(gamma-L-Glu)(n) + L-glutamate + ATP = (6S)-5,6,7,8-tetrahydrofolyl-(gamma-L-Glu)(n+1) + ADP + phosphate + H(+)</text>
        <dbReference type="Rhea" id="RHEA:10580"/>
        <dbReference type="Rhea" id="RHEA-COMP:14738"/>
        <dbReference type="Rhea" id="RHEA-COMP:14740"/>
        <dbReference type="ChEBI" id="CHEBI:15378"/>
        <dbReference type="ChEBI" id="CHEBI:29985"/>
        <dbReference type="ChEBI" id="CHEBI:30616"/>
        <dbReference type="ChEBI" id="CHEBI:43474"/>
        <dbReference type="ChEBI" id="CHEBI:141005"/>
        <dbReference type="ChEBI" id="CHEBI:456216"/>
        <dbReference type="EC" id="6.3.2.17"/>
    </reaction>
</comment>
<accession>A0A939HEL0</accession>
<evidence type="ECO:0000256" key="5">
    <source>
        <dbReference type="ARBA" id="ARBA00022723"/>
    </source>
</evidence>
<keyword evidence="4 11" id="KW-0436">Ligase</keyword>
<comment type="similarity">
    <text evidence="2 11">Belongs to the folylpolyglutamate synthase family.</text>
</comment>
<dbReference type="PANTHER" id="PTHR11136">
    <property type="entry name" value="FOLYLPOLYGLUTAMATE SYNTHASE-RELATED"/>
    <property type="match status" value="1"/>
</dbReference>
<dbReference type="InterPro" id="IPR036615">
    <property type="entry name" value="Mur_ligase_C_dom_sf"/>
</dbReference>
<gene>
    <name evidence="14" type="ORF">J3A84_13870</name>
</gene>
<protein>
    <recommendedName>
        <fullName evidence="3">tetrahydrofolate synthase</fullName>
        <ecNumber evidence="3">6.3.2.17</ecNumber>
    </recommendedName>
    <alternativeName>
        <fullName evidence="9">Tetrahydrofolylpolyglutamate synthase</fullName>
    </alternativeName>
</protein>
<evidence type="ECO:0000313" key="14">
    <source>
        <dbReference type="EMBL" id="MBO1266120.1"/>
    </source>
</evidence>
<dbReference type="Pfam" id="PF02875">
    <property type="entry name" value="Mur_ligase_C"/>
    <property type="match status" value="1"/>
</dbReference>
<dbReference type="AlphaFoldDB" id="A0A939HEL0"/>
<evidence type="ECO:0000256" key="9">
    <source>
        <dbReference type="ARBA" id="ARBA00030592"/>
    </source>
</evidence>
<feature type="domain" description="Mur ligase C-terminal" evidence="12">
    <location>
        <begin position="303"/>
        <end position="422"/>
    </location>
</feature>
<dbReference type="SUPFAM" id="SSF53244">
    <property type="entry name" value="MurD-like peptide ligases, peptide-binding domain"/>
    <property type="match status" value="1"/>
</dbReference>
<keyword evidence="5" id="KW-0479">Metal-binding</keyword>
<reference evidence="14" key="1">
    <citation type="submission" date="2021-03" db="EMBL/GenBank/DDBJ databases">
        <title>Proteiniclasticum marinus sp. nov., isolated from tidal flat sediment.</title>
        <authorList>
            <person name="Namirimu T."/>
            <person name="Yang J.-A."/>
            <person name="Yang S.-H."/>
            <person name="Kim Y.-J."/>
            <person name="Kwon K.K."/>
        </authorList>
    </citation>
    <scope>NUCLEOTIDE SEQUENCE</scope>
    <source>
        <strain evidence="14">SCR006</strain>
    </source>
</reference>
<dbReference type="GO" id="GO:0004326">
    <property type="term" value="F:tetrahydrofolylpolyglutamate synthase activity"/>
    <property type="evidence" value="ECO:0007669"/>
    <property type="project" value="UniProtKB-EC"/>
</dbReference>
<dbReference type="PANTHER" id="PTHR11136:SF0">
    <property type="entry name" value="DIHYDROFOLATE SYNTHETASE-RELATED"/>
    <property type="match status" value="1"/>
</dbReference>
<sequence length="443" mass="49790">MKPRKRREVFDLDYQEALKYIKSTQKFGSILGLERIGKLMELLGNPQKRLKFVHVAGTNGKGSTVAFMGSVLTHAGYRVGIYTSPGLEGLNDRIRIGSKDIEDHRVAEIMTRIRWRVDEMIAEGLDSPTEFELITALALEYFHQEACDIVLLEVGLGGRLDSTNIIEAPVVSVITPVDYDHMDILGSTLGEIAGEKAGILKAGTELVLYPQKAEAEEVILMKADELGIPVHKVNFSQVEIMRQDDYTQQFRYDNEEYKLTILGEHQVKNAVVALEALNLLDAKTMRIPHDALKKGLLMAKWSGRFEILSHEPMVVIDGAHNRQGVEVLKRNLERYFSGRKVVFIMGVLRDKSYLEMIREVLPLARSFVTITVDNERALSGEELASIIQEEGALAHPCTTVKDAVLKALSVREGNDILCAFGSLYYINEVRRYFFEEAEKDTSS</sequence>
<evidence type="ECO:0000256" key="3">
    <source>
        <dbReference type="ARBA" id="ARBA00013025"/>
    </source>
</evidence>
<dbReference type="Proteomes" id="UP000664218">
    <property type="component" value="Unassembled WGS sequence"/>
</dbReference>
<dbReference type="FunFam" id="3.40.1190.10:FF:000011">
    <property type="entry name" value="Folylpolyglutamate synthase/dihydrofolate synthase"/>
    <property type="match status" value="1"/>
</dbReference>
<dbReference type="PROSITE" id="PS01012">
    <property type="entry name" value="FOLYLPOLYGLU_SYNT_2"/>
    <property type="match status" value="1"/>
</dbReference>
<dbReference type="InterPro" id="IPR036565">
    <property type="entry name" value="Mur-like_cat_sf"/>
</dbReference>
<dbReference type="InterPro" id="IPR004101">
    <property type="entry name" value="Mur_ligase_C"/>
</dbReference>
<dbReference type="GO" id="GO:0005524">
    <property type="term" value="F:ATP binding"/>
    <property type="evidence" value="ECO:0007669"/>
    <property type="project" value="UniProtKB-KW"/>
</dbReference>
<dbReference type="EMBL" id="JAFNJU010000012">
    <property type="protein sequence ID" value="MBO1266120.1"/>
    <property type="molecule type" value="Genomic_DNA"/>
</dbReference>
<comment type="caution">
    <text evidence="14">The sequence shown here is derived from an EMBL/GenBank/DDBJ whole genome shotgun (WGS) entry which is preliminary data.</text>
</comment>
<keyword evidence="7 11" id="KW-0067">ATP-binding</keyword>
<evidence type="ECO:0000259" key="13">
    <source>
        <dbReference type="Pfam" id="PF08245"/>
    </source>
</evidence>
<dbReference type="GO" id="GO:0046872">
    <property type="term" value="F:metal ion binding"/>
    <property type="evidence" value="ECO:0007669"/>
    <property type="project" value="UniProtKB-KW"/>
</dbReference>
<feature type="domain" description="Mur ligase central" evidence="13">
    <location>
        <begin position="55"/>
        <end position="276"/>
    </location>
</feature>
<dbReference type="InterPro" id="IPR018109">
    <property type="entry name" value="Folylpolyglutamate_synth_CS"/>
</dbReference>
<evidence type="ECO:0000256" key="7">
    <source>
        <dbReference type="ARBA" id="ARBA00022840"/>
    </source>
</evidence>
<keyword evidence="8" id="KW-0460">Magnesium</keyword>
<dbReference type="NCBIfam" id="TIGR01499">
    <property type="entry name" value="folC"/>
    <property type="match status" value="1"/>
</dbReference>
<evidence type="ECO:0000256" key="6">
    <source>
        <dbReference type="ARBA" id="ARBA00022741"/>
    </source>
</evidence>
<evidence type="ECO:0000256" key="8">
    <source>
        <dbReference type="ARBA" id="ARBA00022842"/>
    </source>
</evidence>
<dbReference type="EC" id="6.3.2.17" evidence="3"/>
<dbReference type="InterPro" id="IPR013221">
    <property type="entry name" value="Mur_ligase_cen"/>
</dbReference>
<dbReference type="RefSeq" id="WP_207600645.1">
    <property type="nucleotide sequence ID" value="NZ_JAFNJU010000012.1"/>
</dbReference>
<dbReference type="GO" id="GO:0005737">
    <property type="term" value="C:cytoplasm"/>
    <property type="evidence" value="ECO:0007669"/>
    <property type="project" value="TreeGrafter"/>
</dbReference>
<comment type="cofactor">
    <cofactor evidence="1">
        <name>Mg(2+)</name>
        <dbReference type="ChEBI" id="CHEBI:18420"/>
    </cofactor>
</comment>
<keyword evidence="15" id="KW-1185">Reference proteome</keyword>
<dbReference type="Pfam" id="PF08245">
    <property type="entry name" value="Mur_ligase_M"/>
    <property type="match status" value="1"/>
</dbReference>
<evidence type="ECO:0000256" key="1">
    <source>
        <dbReference type="ARBA" id="ARBA00001946"/>
    </source>
</evidence>
<dbReference type="Gene3D" id="3.40.1190.10">
    <property type="entry name" value="Mur-like, catalytic domain"/>
    <property type="match status" value="1"/>
</dbReference>
<evidence type="ECO:0000313" key="15">
    <source>
        <dbReference type="Proteomes" id="UP000664218"/>
    </source>
</evidence>
<dbReference type="InterPro" id="IPR001645">
    <property type="entry name" value="Folylpolyglutamate_synth"/>
</dbReference>
<evidence type="ECO:0000256" key="4">
    <source>
        <dbReference type="ARBA" id="ARBA00022598"/>
    </source>
</evidence>
<dbReference type="PIRSF" id="PIRSF001563">
    <property type="entry name" value="Folylpolyglu_synth"/>
    <property type="match status" value="1"/>
</dbReference>
<dbReference type="Gene3D" id="3.90.190.20">
    <property type="entry name" value="Mur ligase, C-terminal domain"/>
    <property type="match status" value="1"/>
</dbReference>
<proteinExistence type="inferred from homology"/>
<keyword evidence="6 11" id="KW-0547">Nucleotide-binding</keyword>